<dbReference type="PANTHER" id="PTHR35526:SF3">
    <property type="entry name" value="ANTI-SIGMA-F FACTOR RSBW"/>
    <property type="match status" value="1"/>
</dbReference>
<keyword evidence="3" id="KW-0547">Nucleotide-binding</keyword>
<dbReference type="Pfam" id="PF13581">
    <property type="entry name" value="HATPase_c_2"/>
    <property type="match status" value="1"/>
</dbReference>
<keyword evidence="1" id="KW-0723">Serine/threonine-protein kinase</keyword>
<gene>
    <name evidence="3" type="ORF">EI545_09915</name>
</gene>
<evidence type="ECO:0000259" key="2">
    <source>
        <dbReference type="Pfam" id="PF13581"/>
    </source>
</evidence>
<dbReference type="OrthoDB" id="9792240at2"/>
<dbReference type="AlphaFoldDB" id="A0A3S8U6C5"/>
<dbReference type="Gene3D" id="3.30.565.10">
    <property type="entry name" value="Histidine kinase-like ATPase, C-terminal domain"/>
    <property type="match status" value="1"/>
</dbReference>
<dbReference type="GO" id="GO:0004674">
    <property type="term" value="F:protein serine/threonine kinase activity"/>
    <property type="evidence" value="ECO:0007669"/>
    <property type="project" value="UniProtKB-KW"/>
</dbReference>
<dbReference type="CDD" id="cd16936">
    <property type="entry name" value="HATPase_RsbW-like"/>
    <property type="match status" value="1"/>
</dbReference>
<sequence>MLWPCPMMPAPDPGGTGAGFACVLAADPLSVRAGLALMFSKAPLSLLAPDHRTTAEVVLAEVLNNIVEHAYAERQGSISVTMRRTGAGLECLVTDEGNPMPGGQLPVGKHPAQREGFPDLRLGDMQLGDLPEGGFGWYLIRRLTRDLEYSRHGQQNRLGFVVPI</sequence>
<reference evidence="3 4" key="1">
    <citation type="submission" date="2018-12" db="EMBL/GenBank/DDBJ databases">
        <title>Complete genome sequencing of Tabrizicola sp. K13M18.</title>
        <authorList>
            <person name="Bae J.-W."/>
        </authorList>
    </citation>
    <scope>NUCLEOTIDE SEQUENCE [LARGE SCALE GENOMIC DNA]</scope>
    <source>
        <strain evidence="3 4">K13M18</strain>
    </source>
</reference>
<dbReference type="SUPFAM" id="SSF55874">
    <property type="entry name" value="ATPase domain of HSP90 chaperone/DNA topoisomerase II/histidine kinase"/>
    <property type="match status" value="1"/>
</dbReference>
<keyword evidence="1" id="KW-0418">Kinase</keyword>
<protein>
    <submittedName>
        <fullName evidence="3">ATP-binding protein</fullName>
    </submittedName>
</protein>
<evidence type="ECO:0000313" key="4">
    <source>
        <dbReference type="Proteomes" id="UP000282002"/>
    </source>
</evidence>
<keyword evidence="1" id="KW-0808">Transferase</keyword>
<keyword evidence="4" id="KW-1185">Reference proteome</keyword>
<dbReference type="GO" id="GO:0005524">
    <property type="term" value="F:ATP binding"/>
    <property type="evidence" value="ECO:0007669"/>
    <property type="project" value="UniProtKB-KW"/>
</dbReference>
<keyword evidence="3" id="KW-0067">ATP-binding</keyword>
<accession>A0A3S8U6C5</accession>
<evidence type="ECO:0000313" key="3">
    <source>
        <dbReference type="EMBL" id="AZL59127.1"/>
    </source>
</evidence>
<organism evidence="3 4">
    <name type="scientific">Tabrizicola piscis</name>
    <dbReference type="NCBI Taxonomy" id="2494374"/>
    <lineage>
        <taxon>Bacteria</taxon>
        <taxon>Pseudomonadati</taxon>
        <taxon>Pseudomonadota</taxon>
        <taxon>Alphaproteobacteria</taxon>
        <taxon>Rhodobacterales</taxon>
        <taxon>Paracoccaceae</taxon>
        <taxon>Tabrizicola</taxon>
    </lineage>
</organism>
<dbReference type="KEGG" id="taw:EI545_09915"/>
<dbReference type="Proteomes" id="UP000282002">
    <property type="component" value="Chromosome"/>
</dbReference>
<evidence type="ECO:0000256" key="1">
    <source>
        <dbReference type="ARBA" id="ARBA00022527"/>
    </source>
</evidence>
<dbReference type="EMBL" id="CP034328">
    <property type="protein sequence ID" value="AZL59127.1"/>
    <property type="molecule type" value="Genomic_DNA"/>
</dbReference>
<name>A0A3S8U6C5_9RHOB</name>
<proteinExistence type="predicted"/>
<dbReference type="InterPro" id="IPR003594">
    <property type="entry name" value="HATPase_dom"/>
</dbReference>
<dbReference type="PANTHER" id="PTHR35526">
    <property type="entry name" value="ANTI-SIGMA-F FACTOR RSBW-RELATED"/>
    <property type="match status" value="1"/>
</dbReference>
<dbReference type="InterPro" id="IPR050267">
    <property type="entry name" value="Anti-sigma-factor_SerPK"/>
</dbReference>
<feature type="domain" description="Histidine kinase/HSP90-like ATPase" evidence="2">
    <location>
        <begin position="26"/>
        <end position="158"/>
    </location>
</feature>
<dbReference type="InterPro" id="IPR036890">
    <property type="entry name" value="HATPase_C_sf"/>
</dbReference>